<reference evidence="7" key="1">
    <citation type="submission" date="2022-07" db="EMBL/GenBank/DDBJ databases">
        <title>Taxonomy of Novel Oxalotrophic and Methylotrophic Bacteria.</title>
        <authorList>
            <person name="Sahin N."/>
            <person name="Tani A."/>
        </authorList>
    </citation>
    <scope>NUCLEOTIDE SEQUENCE</scope>
    <source>
        <strain evidence="7">Y10</strain>
    </source>
</reference>
<evidence type="ECO:0000256" key="3">
    <source>
        <dbReference type="ARBA" id="ARBA00022692"/>
    </source>
</evidence>
<feature type="transmembrane region" description="Helical" evidence="6">
    <location>
        <begin position="202"/>
        <end position="225"/>
    </location>
</feature>
<dbReference type="PANTHER" id="PTHR30238:SF0">
    <property type="entry name" value="THYLAKOID MEMBRANE PROTEIN TERC, CHLOROPLASTIC"/>
    <property type="match status" value="1"/>
</dbReference>
<feature type="transmembrane region" description="Helical" evidence="6">
    <location>
        <begin position="6"/>
        <end position="22"/>
    </location>
</feature>
<comment type="caution">
    <text evidence="7">The sequence shown here is derived from an EMBL/GenBank/DDBJ whole genome shotgun (WGS) entry which is preliminary data.</text>
</comment>
<evidence type="ECO:0000256" key="1">
    <source>
        <dbReference type="ARBA" id="ARBA00004141"/>
    </source>
</evidence>
<feature type="transmembrane region" description="Helical" evidence="6">
    <location>
        <begin position="264"/>
        <end position="283"/>
    </location>
</feature>
<evidence type="ECO:0000256" key="5">
    <source>
        <dbReference type="ARBA" id="ARBA00023136"/>
    </source>
</evidence>
<keyword evidence="5 6" id="KW-0472">Membrane</keyword>
<accession>A0ABQ5MJX0</accession>
<feature type="transmembrane region" description="Helical" evidence="6">
    <location>
        <begin position="231"/>
        <end position="252"/>
    </location>
</feature>
<keyword evidence="3 6" id="KW-0812">Transmembrane</keyword>
<dbReference type="RefSeq" id="WP_281765344.1">
    <property type="nucleotide sequence ID" value="NZ_BRVO01000002.1"/>
</dbReference>
<keyword evidence="8" id="KW-1185">Reference proteome</keyword>
<comment type="similarity">
    <text evidence="2">Belongs to the TerC family.</text>
</comment>
<feature type="transmembrane region" description="Helical" evidence="6">
    <location>
        <begin position="75"/>
        <end position="98"/>
    </location>
</feature>
<dbReference type="InterPro" id="IPR022369">
    <property type="entry name" value="Integral_membrane_TerC_rswitch"/>
</dbReference>
<evidence type="ECO:0000313" key="7">
    <source>
        <dbReference type="EMBL" id="GLB49718.1"/>
    </source>
</evidence>
<sequence>MIWILFIGLVLLFLALDLGVFNKNAHVISNKEAGIWTVVWVSVAMLFSVAIYFIYKNEWIANVEGLTPSKAMIKYITGYLIELSLSVDNIFVIAVIFSSFKIPQKYQHRVLFWGILGAIIFRAAMIIFGVTLINKFEWLTYIFGGFLMYTAIKMLFSGHEEGYNPKESFLYKQISKIIPVSKEIHKEHFFVRENGKRIATPLLVALIIIEFTDILFALDSIPAILGITRDSFLVFSSNIMAILGLRSMYFFLANMLKKFEMLHYSLVVILSFVGVKLILAGFDIEVEEWVSLVVIGASLLFGILLSLLSGKKNTEAE</sequence>
<feature type="transmembrane region" description="Helical" evidence="6">
    <location>
        <begin position="289"/>
        <end position="308"/>
    </location>
</feature>
<gene>
    <name evidence="7" type="ORF">Y10_20860</name>
</gene>
<dbReference type="InterPro" id="IPR005496">
    <property type="entry name" value="Integral_membrane_TerC"/>
</dbReference>
<evidence type="ECO:0000256" key="2">
    <source>
        <dbReference type="ARBA" id="ARBA00007511"/>
    </source>
</evidence>
<feature type="transmembrane region" description="Helical" evidence="6">
    <location>
        <begin position="138"/>
        <end position="156"/>
    </location>
</feature>
<proteinExistence type="inferred from homology"/>
<dbReference type="NCBIfam" id="TIGR03718">
    <property type="entry name" value="R_switched_Alx"/>
    <property type="match status" value="1"/>
</dbReference>
<dbReference type="PANTHER" id="PTHR30238">
    <property type="entry name" value="MEMBRANE BOUND PREDICTED REDOX MODULATOR"/>
    <property type="match status" value="1"/>
</dbReference>
<dbReference type="EMBL" id="BRVO01000002">
    <property type="protein sequence ID" value="GLB49718.1"/>
    <property type="molecule type" value="Genomic_DNA"/>
</dbReference>
<evidence type="ECO:0000313" key="8">
    <source>
        <dbReference type="Proteomes" id="UP001143543"/>
    </source>
</evidence>
<evidence type="ECO:0000256" key="4">
    <source>
        <dbReference type="ARBA" id="ARBA00022989"/>
    </source>
</evidence>
<organism evidence="7 8">
    <name type="scientific">Neptunitalea lumnitzerae</name>
    <dbReference type="NCBI Taxonomy" id="2965509"/>
    <lineage>
        <taxon>Bacteria</taxon>
        <taxon>Pseudomonadati</taxon>
        <taxon>Bacteroidota</taxon>
        <taxon>Flavobacteriia</taxon>
        <taxon>Flavobacteriales</taxon>
        <taxon>Flavobacteriaceae</taxon>
        <taxon>Neptunitalea</taxon>
    </lineage>
</organism>
<dbReference type="Proteomes" id="UP001143543">
    <property type="component" value="Unassembled WGS sequence"/>
</dbReference>
<feature type="transmembrane region" description="Helical" evidence="6">
    <location>
        <begin position="110"/>
        <end position="132"/>
    </location>
</feature>
<feature type="transmembrane region" description="Helical" evidence="6">
    <location>
        <begin position="34"/>
        <end position="55"/>
    </location>
</feature>
<name>A0ABQ5MJX0_9FLAO</name>
<dbReference type="Pfam" id="PF03741">
    <property type="entry name" value="TerC"/>
    <property type="match status" value="1"/>
</dbReference>
<keyword evidence="4 6" id="KW-1133">Transmembrane helix</keyword>
<comment type="subcellular location">
    <subcellularLocation>
        <location evidence="1">Membrane</location>
        <topology evidence="1">Multi-pass membrane protein</topology>
    </subcellularLocation>
</comment>
<protein>
    <submittedName>
        <fullName evidence="7">Membrane protein</fullName>
    </submittedName>
</protein>
<evidence type="ECO:0000256" key="6">
    <source>
        <dbReference type="SAM" id="Phobius"/>
    </source>
</evidence>